<evidence type="ECO:0000313" key="4">
    <source>
        <dbReference type="Proteomes" id="UP000182652"/>
    </source>
</evidence>
<feature type="transmembrane region" description="Helical" evidence="1">
    <location>
        <begin position="58"/>
        <end position="76"/>
    </location>
</feature>
<gene>
    <name evidence="2" type="ORF">SAMN04489745_3137</name>
    <name evidence="3" type="ORF">SAMN04489745_3478</name>
</gene>
<dbReference type="STRING" id="156980.SAMN04489745_3137"/>
<keyword evidence="1" id="KW-1133">Transmembrane helix</keyword>
<evidence type="ECO:0000313" key="2">
    <source>
        <dbReference type="EMBL" id="SEC54398.1"/>
    </source>
</evidence>
<name>A0A1H4WD11_9MICC</name>
<proteinExistence type="predicted"/>
<keyword evidence="4" id="KW-1185">Reference proteome</keyword>
<organism evidence="3 4">
    <name type="scientific">Arthrobacter woluwensis</name>
    <dbReference type="NCBI Taxonomy" id="156980"/>
    <lineage>
        <taxon>Bacteria</taxon>
        <taxon>Bacillati</taxon>
        <taxon>Actinomycetota</taxon>
        <taxon>Actinomycetes</taxon>
        <taxon>Micrococcales</taxon>
        <taxon>Micrococcaceae</taxon>
        <taxon>Arthrobacter</taxon>
    </lineage>
</organism>
<protein>
    <submittedName>
        <fullName evidence="3">Uncharacterized protein</fullName>
    </submittedName>
</protein>
<dbReference type="EMBL" id="FNSN01000004">
    <property type="protein sequence ID" value="SEC90648.1"/>
    <property type="molecule type" value="Genomic_DNA"/>
</dbReference>
<reference evidence="3 4" key="1">
    <citation type="submission" date="2016-10" db="EMBL/GenBank/DDBJ databases">
        <authorList>
            <person name="de Groot N.N."/>
        </authorList>
    </citation>
    <scope>NUCLEOTIDE SEQUENCE [LARGE SCALE GENOMIC DNA]</scope>
    <source>
        <strain evidence="3 4">DSM 10495</strain>
    </source>
</reference>
<accession>A0A1H4WD11</accession>
<keyword evidence="1" id="KW-0812">Transmembrane</keyword>
<evidence type="ECO:0000256" key="1">
    <source>
        <dbReference type="SAM" id="Phobius"/>
    </source>
</evidence>
<dbReference type="RefSeq" id="WP_066217427.1">
    <property type="nucleotide sequence ID" value="NZ_FNSN01000003.1"/>
</dbReference>
<dbReference type="AlphaFoldDB" id="A0A1H4WD11"/>
<sequence length="80" mass="9197">MAISPEHIRTAWRDCGGKPEDFDHWLTHQRSEWFGKGLDACAEHGHGIRKPPKYAIGWRFWSLMSLSALSCVLFIIDLTN</sequence>
<evidence type="ECO:0000313" key="3">
    <source>
        <dbReference type="EMBL" id="SEC90648.1"/>
    </source>
</evidence>
<dbReference type="Proteomes" id="UP000182652">
    <property type="component" value="Unassembled WGS sequence"/>
</dbReference>
<keyword evidence="1" id="KW-0472">Membrane</keyword>
<dbReference type="EMBL" id="FNSN01000003">
    <property type="protein sequence ID" value="SEC54398.1"/>
    <property type="molecule type" value="Genomic_DNA"/>
</dbReference>